<dbReference type="AlphaFoldDB" id="A0A5C4MJS1"/>
<evidence type="ECO:0000313" key="4">
    <source>
        <dbReference type="EMBL" id="TNC42888.1"/>
    </source>
</evidence>
<gene>
    <name evidence="5" type="ORF">FHE65_19365</name>
    <name evidence="4" type="ORF">FHE65_19790</name>
</gene>
<evidence type="ECO:0000259" key="3">
    <source>
        <dbReference type="PROSITE" id="PS50110"/>
    </source>
</evidence>
<dbReference type="SUPFAM" id="SSF52172">
    <property type="entry name" value="CheY-like"/>
    <property type="match status" value="1"/>
</dbReference>
<keyword evidence="1 2" id="KW-0597">Phosphoprotein</keyword>
<organism evidence="4 6">
    <name type="scientific">Mumia zhuanghuii</name>
    <dbReference type="NCBI Taxonomy" id="2585211"/>
    <lineage>
        <taxon>Bacteria</taxon>
        <taxon>Bacillati</taxon>
        <taxon>Actinomycetota</taxon>
        <taxon>Actinomycetes</taxon>
        <taxon>Propionibacteriales</taxon>
        <taxon>Nocardioidaceae</taxon>
        <taxon>Mumia</taxon>
    </lineage>
</organism>
<dbReference type="PROSITE" id="PS50110">
    <property type="entry name" value="RESPONSE_REGULATORY"/>
    <property type="match status" value="1"/>
</dbReference>
<feature type="domain" description="Response regulatory" evidence="3">
    <location>
        <begin position="10"/>
        <end position="126"/>
    </location>
</feature>
<dbReference type="EMBL" id="VDFR01000089">
    <property type="protein sequence ID" value="TNC43028.1"/>
    <property type="molecule type" value="Genomic_DNA"/>
</dbReference>
<dbReference type="GO" id="GO:0000160">
    <property type="term" value="P:phosphorelay signal transduction system"/>
    <property type="evidence" value="ECO:0007669"/>
    <property type="project" value="InterPro"/>
</dbReference>
<protein>
    <submittedName>
        <fullName evidence="4">Response regulator</fullName>
    </submittedName>
</protein>
<dbReference type="InterPro" id="IPR001789">
    <property type="entry name" value="Sig_transdc_resp-reg_receiver"/>
</dbReference>
<reference evidence="4 6" key="1">
    <citation type="submission" date="2019-05" db="EMBL/GenBank/DDBJ databases">
        <title>Mumia sp. nov., isolated from the intestinal contents of plateau pika (Ochotona curzoniae) in the Qinghai-Tibet plateau of China.</title>
        <authorList>
            <person name="Tian Z."/>
        </authorList>
    </citation>
    <scope>NUCLEOTIDE SEQUENCE [LARGE SCALE GENOMIC DNA]</scope>
    <source>
        <strain evidence="6">527</strain>
        <strain evidence="4">Z527</strain>
    </source>
</reference>
<evidence type="ECO:0000313" key="6">
    <source>
        <dbReference type="Proteomes" id="UP000306740"/>
    </source>
</evidence>
<dbReference type="Pfam" id="PF00072">
    <property type="entry name" value="Response_reg"/>
    <property type="match status" value="1"/>
</dbReference>
<sequence length="135" mass="14926">MPFPFGRAPRVLVVDDTDSIRLLLRTNFELEGWTVLEAADGLECLDVVVDTEPDVVTIDVVMPRMDGLETVRALRRSASTRHIPVVMVTTQAQAYDLLRGQEAGVEAYVTKPFDPADLVRTVREVLEGSASPMVE</sequence>
<dbReference type="Gene3D" id="3.40.50.2300">
    <property type="match status" value="1"/>
</dbReference>
<dbReference type="SMART" id="SM00448">
    <property type="entry name" value="REC"/>
    <property type="match status" value="1"/>
</dbReference>
<dbReference type="PANTHER" id="PTHR44591">
    <property type="entry name" value="STRESS RESPONSE REGULATOR PROTEIN 1"/>
    <property type="match status" value="1"/>
</dbReference>
<name>A0A5C4MJS1_9ACTN</name>
<accession>A0A5C4MJS1</accession>
<comment type="caution">
    <text evidence="4">The sequence shown here is derived from an EMBL/GenBank/DDBJ whole genome shotgun (WGS) entry which is preliminary data.</text>
</comment>
<dbReference type="Proteomes" id="UP000306740">
    <property type="component" value="Unassembled WGS sequence"/>
</dbReference>
<dbReference type="OrthoDB" id="3197131at2"/>
<feature type="modified residue" description="4-aspartylphosphate" evidence="2">
    <location>
        <position position="59"/>
    </location>
</feature>
<dbReference type="PANTHER" id="PTHR44591:SF18">
    <property type="entry name" value="REGULATORY PROTEIN"/>
    <property type="match status" value="1"/>
</dbReference>
<evidence type="ECO:0000256" key="1">
    <source>
        <dbReference type="ARBA" id="ARBA00022553"/>
    </source>
</evidence>
<dbReference type="EMBL" id="VDFR01000090">
    <property type="protein sequence ID" value="TNC42888.1"/>
    <property type="molecule type" value="Genomic_DNA"/>
</dbReference>
<dbReference type="InterPro" id="IPR050595">
    <property type="entry name" value="Bact_response_regulator"/>
</dbReference>
<dbReference type="InterPro" id="IPR011006">
    <property type="entry name" value="CheY-like_superfamily"/>
</dbReference>
<evidence type="ECO:0000313" key="5">
    <source>
        <dbReference type="EMBL" id="TNC43028.1"/>
    </source>
</evidence>
<evidence type="ECO:0000256" key="2">
    <source>
        <dbReference type="PROSITE-ProRule" id="PRU00169"/>
    </source>
</evidence>
<proteinExistence type="predicted"/>
<dbReference type="RefSeq" id="WP_139087618.1">
    <property type="nucleotide sequence ID" value="NZ_VDFR01000089.1"/>
</dbReference>